<protein>
    <submittedName>
        <fullName evidence="2">Uncharacterized protein</fullName>
    </submittedName>
</protein>
<gene>
    <name evidence="2" type="ORF">CB5_LOCUS3261</name>
</gene>
<name>A0A6V7NN75_ANACO</name>
<feature type="region of interest" description="Disordered" evidence="1">
    <location>
        <begin position="92"/>
        <end position="143"/>
    </location>
</feature>
<proteinExistence type="predicted"/>
<organism evidence="2">
    <name type="scientific">Ananas comosus var. bracteatus</name>
    <name type="common">red pineapple</name>
    <dbReference type="NCBI Taxonomy" id="296719"/>
    <lineage>
        <taxon>Eukaryota</taxon>
        <taxon>Viridiplantae</taxon>
        <taxon>Streptophyta</taxon>
        <taxon>Embryophyta</taxon>
        <taxon>Tracheophyta</taxon>
        <taxon>Spermatophyta</taxon>
        <taxon>Magnoliopsida</taxon>
        <taxon>Liliopsida</taxon>
        <taxon>Poales</taxon>
        <taxon>Bromeliaceae</taxon>
        <taxon>Bromelioideae</taxon>
        <taxon>Ananas</taxon>
    </lineage>
</organism>
<evidence type="ECO:0000256" key="1">
    <source>
        <dbReference type="SAM" id="MobiDB-lite"/>
    </source>
</evidence>
<feature type="compositionally biased region" description="Gly residues" evidence="1">
    <location>
        <begin position="436"/>
        <end position="448"/>
    </location>
</feature>
<sequence>MRPTVCISDLICRVHLSSSRLSGSVGSGPSAVRFAIRLMAIALPFPRPRRLPAAGGVGEVGLVDLAAAAAADDLEGGEGGVGVEEGEVLGAADDLRAEDARPRRRPVPPAGHVQRQPEQHRQRQPRRHPATDPAANPTAHFRTRSPSLCPCPCPCVELELDLELELELGLVVVELELELDLVELERGVAFLGTKRRSVVREEAGRAAEPEAETEAARFGFIWRILTLAHAPPLSSPPTPLRPHCDFFFPLSDPPPPPPTTMPISPSLALLTFSLSLLLCLLRRLRRRRLSADIGATEVAAVPQPQSGRSLAALSLAPWPLAERRASLSSAIAPPRLRGPRRLLRAPHLLLPLPYDHRRGLLPPDDDALEMEPGARGRRRGRYGEVEGEVLKARERGEEGLEANGVIRGPGVVGVGIGISVVVVGGGVEEVEEGEAGAVGGEGEEGPGAGRRPRRRRLPGQLAALEPAGGYFVAFAVDGEATFVAGDLRSEAYGRAVARSVRVGRHS</sequence>
<accession>A0A6V7NN75</accession>
<feature type="region of interest" description="Disordered" evidence="1">
    <location>
        <begin position="361"/>
        <end position="380"/>
    </location>
</feature>
<feature type="region of interest" description="Disordered" evidence="1">
    <location>
        <begin position="433"/>
        <end position="454"/>
    </location>
</feature>
<dbReference type="EMBL" id="LR862140">
    <property type="protein sequence ID" value="CAD1820050.1"/>
    <property type="molecule type" value="Genomic_DNA"/>
</dbReference>
<reference evidence="2" key="1">
    <citation type="submission" date="2020-07" db="EMBL/GenBank/DDBJ databases">
        <authorList>
            <person name="Lin J."/>
        </authorList>
    </citation>
    <scope>NUCLEOTIDE SEQUENCE</scope>
</reference>
<dbReference type="AlphaFoldDB" id="A0A6V7NN75"/>
<evidence type="ECO:0000313" key="2">
    <source>
        <dbReference type="EMBL" id="CAD1820050.1"/>
    </source>
</evidence>